<sequence>MSNLIPIESAVPSTSGINDKAMDYISQAKADNTKKSYHTDWQDFIKYCENIDTEYLPATVVTIVNYLTQLVEHAKVSTITRRISAISQAHQTAGFTSPTHALPVRALMSGIRRAKGTAQEGKTPILVDDIKTMIAMLPDNLLGVRDKALLLLGFTGAFRRSELVSLNIEDLAFSRERLTVLLRKSKTDQDGQGTKKGIPYCLDSITCPVQAIQDWLNASGIVTGALFRAINRHGQLQPGRLSDKAVALIVKRSVEATGLNPNNYSGNSLRAGLATSAAMVGVEERVIMQQTGHKSVNMVRKYIRDGSLFRNNAVSHLGL</sequence>
<dbReference type="AlphaFoldDB" id="A0A645CB95"/>
<organism evidence="5">
    <name type="scientific">bioreactor metagenome</name>
    <dbReference type="NCBI Taxonomy" id="1076179"/>
    <lineage>
        <taxon>unclassified sequences</taxon>
        <taxon>metagenomes</taxon>
        <taxon>ecological metagenomes</taxon>
    </lineage>
</organism>
<accession>A0A645CB95</accession>
<dbReference type="InterPro" id="IPR013762">
    <property type="entry name" value="Integrase-like_cat_sf"/>
</dbReference>
<gene>
    <name evidence="5" type="primary">xerC_189</name>
    <name evidence="5" type="ORF">SDC9_121186</name>
</gene>
<dbReference type="Pfam" id="PF00589">
    <property type="entry name" value="Phage_integrase"/>
    <property type="match status" value="1"/>
</dbReference>
<dbReference type="InterPro" id="IPR011010">
    <property type="entry name" value="DNA_brk_join_enz"/>
</dbReference>
<dbReference type="PANTHER" id="PTHR34605">
    <property type="entry name" value="PHAGE_INTEGRASE DOMAIN-CONTAINING PROTEIN"/>
    <property type="match status" value="1"/>
</dbReference>
<dbReference type="PROSITE" id="PS51900">
    <property type="entry name" value="CB"/>
    <property type="match status" value="1"/>
</dbReference>
<dbReference type="PANTHER" id="PTHR34605:SF3">
    <property type="entry name" value="P CELL-TYPE AGGLUTINATION PROTEIN MAP4-LIKE-RELATED"/>
    <property type="match status" value="1"/>
</dbReference>
<dbReference type="GO" id="GO:0015074">
    <property type="term" value="P:DNA integration"/>
    <property type="evidence" value="ECO:0007669"/>
    <property type="project" value="InterPro"/>
</dbReference>
<evidence type="ECO:0000256" key="1">
    <source>
        <dbReference type="ARBA" id="ARBA00023125"/>
    </source>
</evidence>
<proteinExistence type="predicted"/>
<keyword evidence="2" id="KW-0233">DNA recombination</keyword>
<dbReference type="InterPro" id="IPR002104">
    <property type="entry name" value="Integrase_catalytic"/>
</dbReference>
<protein>
    <submittedName>
        <fullName evidence="5">Tyrosine recombinase XerC</fullName>
    </submittedName>
</protein>
<dbReference type="SUPFAM" id="SSF56349">
    <property type="entry name" value="DNA breaking-rejoining enzymes"/>
    <property type="match status" value="1"/>
</dbReference>
<comment type="caution">
    <text evidence="5">The sequence shown here is derived from an EMBL/GenBank/DDBJ whole genome shotgun (WGS) entry which is preliminary data.</text>
</comment>
<dbReference type="Gene3D" id="1.10.443.10">
    <property type="entry name" value="Intergrase catalytic core"/>
    <property type="match status" value="1"/>
</dbReference>
<dbReference type="InterPro" id="IPR010998">
    <property type="entry name" value="Integrase_recombinase_N"/>
</dbReference>
<evidence type="ECO:0000313" key="5">
    <source>
        <dbReference type="EMBL" id="MPM74201.1"/>
    </source>
</evidence>
<dbReference type="EMBL" id="VSSQ01025812">
    <property type="protein sequence ID" value="MPM74201.1"/>
    <property type="molecule type" value="Genomic_DNA"/>
</dbReference>
<dbReference type="GO" id="GO:0003677">
    <property type="term" value="F:DNA binding"/>
    <property type="evidence" value="ECO:0007669"/>
    <property type="project" value="UniProtKB-KW"/>
</dbReference>
<evidence type="ECO:0000256" key="2">
    <source>
        <dbReference type="ARBA" id="ARBA00023172"/>
    </source>
</evidence>
<feature type="domain" description="Tyr recombinase" evidence="3">
    <location>
        <begin position="120"/>
        <end position="316"/>
    </location>
</feature>
<evidence type="ECO:0000259" key="3">
    <source>
        <dbReference type="PROSITE" id="PS51898"/>
    </source>
</evidence>
<dbReference type="PROSITE" id="PS51898">
    <property type="entry name" value="TYR_RECOMBINASE"/>
    <property type="match status" value="1"/>
</dbReference>
<keyword evidence="1" id="KW-0238">DNA-binding</keyword>
<feature type="domain" description="Core-binding (CB)" evidence="4">
    <location>
        <begin position="15"/>
        <end position="94"/>
    </location>
</feature>
<dbReference type="CDD" id="cd00799">
    <property type="entry name" value="INT_Cre_C"/>
    <property type="match status" value="1"/>
</dbReference>
<dbReference type="InterPro" id="IPR052925">
    <property type="entry name" value="Phage_Integrase-like_Recomb"/>
</dbReference>
<dbReference type="Gene3D" id="1.10.150.130">
    <property type="match status" value="1"/>
</dbReference>
<evidence type="ECO:0000259" key="4">
    <source>
        <dbReference type="PROSITE" id="PS51900"/>
    </source>
</evidence>
<dbReference type="SUPFAM" id="SSF47823">
    <property type="entry name" value="lambda integrase-like, N-terminal domain"/>
    <property type="match status" value="1"/>
</dbReference>
<dbReference type="GO" id="GO:0006310">
    <property type="term" value="P:DNA recombination"/>
    <property type="evidence" value="ECO:0007669"/>
    <property type="project" value="UniProtKB-KW"/>
</dbReference>
<dbReference type="InterPro" id="IPR044068">
    <property type="entry name" value="CB"/>
</dbReference>
<name>A0A645CB95_9ZZZZ</name>
<reference evidence="5" key="1">
    <citation type="submission" date="2019-08" db="EMBL/GenBank/DDBJ databases">
        <authorList>
            <person name="Kucharzyk K."/>
            <person name="Murdoch R.W."/>
            <person name="Higgins S."/>
            <person name="Loffler F."/>
        </authorList>
    </citation>
    <scope>NUCLEOTIDE SEQUENCE</scope>
</reference>